<evidence type="ECO:0000256" key="1">
    <source>
        <dbReference type="SAM" id="SignalP"/>
    </source>
</evidence>
<dbReference type="AlphaFoldDB" id="A0AAV9IPI9"/>
<dbReference type="EMBL" id="JANCYW010000001">
    <property type="protein sequence ID" value="KAK4533986.1"/>
    <property type="molecule type" value="Genomic_DNA"/>
</dbReference>
<reference evidence="2 3" key="1">
    <citation type="submission" date="2022-07" db="EMBL/GenBank/DDBJ databases">
        <title>Genome-wide signatures of adaptation to extreme environments.</title>
        <authorList>
            <person name="Cho C.H."/>
            <person name="Yoon H.S."/>
        </authorList>
    </citation>
    <scope>NUCLEOTIDE SEQUENCE [LARGE SCALE GENOMIC DNA]</scope>
    <source>
        <strain evidence="2 3">DBV 063 E5</strain>
    </source>
</reference>
<organism evidence="2 3">
    <name type="scientific">Cyanidium caldarium</name>
    <name type="common">Red alga</name>
    <dbReference type="NCBI Taxonomy" id="2771"/>
    <lineage>
        <taxon>Eukaryota</taxon>
        <taxon>Rhodophyta</taxon>
        <taxon>Bangiophyceae</taxon>
        <taxon>Cyanidiales</taxon>
        <taxon>Cyanidiaceae</taxon>
        <taxon>Cyanidium</taxon>
    </lineage>
</organism>
<proteinExistence type="predicted"/>
<accession>A0AAV9IPI9</accession>
<keyword evidence="3" id="KW-1185">Reference proteome</keyword>
<dbReference type="Proteomes" id="UP001301350">
    <property type="component" value="Unassembled WGS sequence"/>
</dbReference>
<gene>
    <name evidence="2" type="ORF">CDCA_CDCA01G0011</name>
</gene>
<evidence type="ECO:0000313" key="3">
    <source>
        <dbReference type="Proteomes" id="UP001301350"/>
    </source>
</evidence>
<sequence length="230" mass="24855">MTRSGASGPRPWTTLATRSAPWLLAVVCWLSSADPAAATSFVMMDATTAAHLRAATTTAAAAAVSGTDTEAVLQMQLRSAIDDAQACRDAFGALRPVLRAAHDAASTISPRANATDDGVSVRAATSAVDQFRLSLRQPPVSDTRKRFFKLTNLLRRVLEKKPSTSEQKTIETNYQSVKMALDQLDALALRASRTRGADFSVRVAELQSEPFERVLQTMDRALELAKHLLD</sequence>
<comment type="caution">
    <text evidence="2">The sequence shown here is derived from an EMBL/GenBank/DDBJ whole genome shotgun (WGS) entry which is preliminary data.</text>
</comment>
<protein>
    <submittedName>
        <fullName evidence="2">Uncharacterized protein</fullName>
    </submittedName>
</protein>
<keyword evidence="1" id="KW-0732">Signal</keyword>
<name>A0AAV9IPI9_CYACA</name>
<feature type="signal peptide" evidence="1">
    <location>
        <begin position="1"/>
        <end position="38"/>
    </location>
</feature>
<evidence type="ECO:0000313" key="2">
    <source>
        <dbReference type="EMBL" id="KAK4533986.1"/>
    </source>
</evidence>
<feature type="chain" id="PRO_5043361975" evidence="1">
    <location>
        <begin position="39"/>
        <end position="230"/>
    </location>
</feature>